<comment type="caution">
    <text evidence="3">The sequence shown here is derived from an EMBL/GenBank/DDBJ whole genome shotgun (WGS) entry which is preliminary data.</text>
</comment>
<dbReference type="NCBIfam" id="TIGR00996">
    <property type="entry name" value="Mtu_fam_mce"/>
    <property type="match status" value="1"/>
</dbReference>
<proteinExistence type="predicted"/>
<evidence type="ECO:0000313" key="4">
    <source>
        <dbReference type="Proteomes" id="UP000540656"/>
    </source>
</evidence>
<dbReference type="InterPro" id="IPR052336">
    <property type="entry name" value="MlaD_Phospholipid_Transporter"/>
</dbReference>
<dbReference type="Pfam" id="PF02470">
    <property type="entry name" value="MlaD"/>
    <property type="match status" value="1"/>
</dbReference>
<dbReference type="GO" id="GO:0051701">
    <property type="term" value="P:biological process involved in interaction with host"/>
    <property type="evidence" value="ECO:0007669"/>
    <property type="project" value="TreeGrafter"/>
</dbReference>
<protein>
    <submittedName>
        <fullName evidence="3">Phospholipid/cholesterol/gamma-HCH transport system substrate-binding protein</fullName>
    </submittedName>
</protein>
<gene>
    <name evidence="3" type="ORF">BJ980_000721</name>
</gene>
<organism evidence="3 4">
    <name type="scientific">Nocardioides daedukensis</name>
    <dbReference type="NCBI Taxonomy" id="634462"/>
    <lineage>
        <taxon>Bacteria</taxon>
        <taxon>Bacillati</taxon>
        <taxon>Actinomycetota</taxon>
        <taxon>Actinomycetes</taxon>
        <taxon>Propionibacteriales</taxon>
        <taxon>Nocardioidaceae</taxon>
        <taxon>Nocardioides</taxon>
    </lineage>
</organism>
<name>A0A7Y9S037_9ACTN</name>
<accession>A0A7Y9S037</accession>
<reference evidence="3 4" key="1">
    <citation type="submission" date="2020-07" db="EMBL/GenBank/DDBJ databases">
        <title>Sequencing the genomes of 1000 actinobacteria strains.</title>
        <authorList>
            <person name="Klenk H.-P."/>
        </authorList>
    </citation>
    <scope>NUCLEOTIDE SEQUENCE [LARGE SCALE GENOMIC DNA]</scope>
    <source>
        <strain evidence="3 4">DSM 23819</strain>
    </source>
</reference>
<sequence length="340" mass="36556">MRRAPTVSPALRGGLMLILCGVLLALLLAKSFGKFDTVVPGSVVLDTAGGALETGAEIKLEGVVVGEVSQIRPAENGVRLELEFEPEQAKKVPANSTVRVLPVSIFGAAYVELLRPKSSTGVLTDDVVLKQDESATTVELGDLLEETQELVDALGPAELATMLETFASTLDGKGEKIGTMIETADRVVSRITPMMPLIRQDIRLATIVMSTFSRITPNLFTALDGIVAASRTMIDREKEFQDVLAGLSDAGVSVDELVASNNEALTYQVPYLARVVHALHASRGDVPRTFAAVLALADNGIPAFNYGPYMRIDADIKFFDEPEYRQKDCPTYQGLRGEGC</sequence>
<feature type="domain" description="Mammalian cell entry C-terminal" evidence="2">
    <location>
        <begin position="122"/>
        <end position="295"/>
    </location>
</feature>
<feature type="domain" description="Mce/MlaD" evidence="1">
    <location>
        <begin position="43"/>
        <end position="114"/>
    </location>
</feature>
<dbReference type="InterPro" id="IPR005693">
    <property type="entry name" value="Mce"/>
</dbReference>
<dbReference type="PANTHER" id="PTHR33371:SF19">
    <property type="entry name" value="MCE-FAMILY PROTEIN MCE4A"/>
    <property type="match status" value="1"/>
</dbReference>
<dbReference type="InterPro" id="IPR003399">
    <property type="entry name" value="Mce/MlaD"/>
</dbReference>
<dbReference type="RefSeq" id="WP_179501028.1">
    <property type="nucleotide sequence ID" value="NZ_JACCAA010000001.1"/>
</dbReference>
<evidence type="ECO:0000313" key="3">
    <source>
        <dbReference type="EMBL" id="NYG57798.1"/>
    </source>
</evidence>
<dbReference type="EMBL" id="JACCAA010000001">
    <property type="protein sequence ID" value="NYG57798.1"/>
    <property type="molecule type" value="Genomic_DNA"/>
</dbReference>
<dbReference type="PANTHER" id="PTHR33371">
    <property type="entry name" value="INTERMEMBRANE PHOSPHOLIPID TRANSPORT SYSTEM BINDING PROTEIN MLAD-RELATED"/>
    <property type="match status" value="1"/>
</dbReference>
<dbReference type="Pfam" id="PF11887">
    <property type="entry name" value="Mce4_CUP1"/>
    <property type="match status" value="1"/>
</dbReference>
<dbReference type="AlphaFoldDB" id="A0A7Y9S037"/>
<evidence type="ECO:0000259" key="2">
    <source>
        <dbReference type="Pfam" id="PF11887"/>
    </source>
</evidence>
<evidence type="ECO:0000259" key="1">
    <source>
        <dbReference type="Pfam" id="PF02470"/>
    </source>
</evidence>
<dbReference type="Proteomes" id="UP000540656">
    <property type="component" value="Unassembled WGS sequence"/>
</dbReference>
<dbReference type="GO" id="GO:0005576">
    <property type="term" value="C:extracellular region"/>
    <property type="evidence" value="ECO:0007669"/>
    <property type="project" value="TreeGrafter"/>
</dbReference>
<keyword evidence="4" id="KW-1185">Reference proteome</keyword>
<dbReference type="InterPro" id="IPR024516">
    <property type="entry name" value="Mce_C"/>
</dbReference>